<dbReference type="OrthoDB" id="423498at2759"/>
<gene>
    <name evidence="4" type="ORF">GJ744_002279</name>
</gene>
<organism evidence="4 5">
    <name type="scientific">Endocarpon pusillum</name>
    <dbReference type="NCBI Taxonomy" id="364733"/>
    <lineage>
        <taxon>Eukaryota</taxon>
        <taxon>Fungi</taxon>
        <taxon>Dikarya</taxon>
        <taxon>Ascomycota</taxon>
        <taxon>Pezizomycotina</taxon>
        <taxon>Eurotiomycetes</taxon>
        <taxon>Chaetothyriomycetidae</taxon>
        <taxon>Verrucariales</taxon>
        <taxon>Verrucariaceae</taxon>
        <taxon>Endocarpon</taxon>
    </lineage>
</organism>
<feature type="signal peptide" evidence="2">
    <location>
        <begin position="1"/>
        <end position="21"/>
    </location>
</feature>
<evidence type="ECO:0000256" key="1">
    <source>
        <dbReference type="ARBA" id="ARBA00022801"/>
    </source>
</evidence>
<dbReference type="EMBL" id="JAACFV010000014">
    <property type="protein sequence ID" value="KAF7512117.1"/>
    <property type="molecule type" value="Genomic_DNA"/>
</dbReference>
<keyword evidence="5" id="KW-1185">Reference proteome</keyword>
<dbReference type="InterPro" id="IPR013658">
    <property type="entry name" value="SGL"/>
</dbReference>
<dbReference type="AlphaFoldDB" id="A0A8H7APZ9"/>
<accession>A0A8H7APZ9</accession>
<keyword evidence="2" id="KW-0732">Signal</keyword>
<feature type="domain" description="SMP-30/Gluconolactonase/LRE-like region" evidence="3">
    <location>
        <begin position="107"/>
        <end position="326"/>
    </location>
</feature>
<reference evidence="4" key="1">
    <citation type="submission" date="2020-02" db="EMBL/GenBank/DDBJ databases">
        <authorList>
            <person name="Palmer J.M."/>
        </authorList>
    </citation>
    <scope>NUCLEOTIDE SEQUENCE</scope>
    <source>
        <strain evidence="4">EPUS1.4</strain>
        <tissue evidence="4">Thallus</tissue>
    </source>
</reference>
<name>A0A8H7APZ9_9EURO</name>
<dbReference type="Proteomes" id="UP000606974">
    <property type="component" value="Unassembled WGS sequence"/>
</dbReference>
<comment type="caution">
    <text evidence="4">The sequence shown here is derived from an EMBL/GenBank/DDBJ whole genome shotgun (WGS) entry which is preliminary data.</text>
</comment>
<evidence type="ECO:0000256" key="2">
    <source>
        <dbReference type="SAM" id="SignalP"/>
    </source>
</evidence>
<dbReference type="GO" id="GO:0016787">
    <property type="term" value="F:hydrolase activity"/>
    <property type="evidence" value="ECO:0007669"/>
    <property type="project" value="UniProtKB-KW"/>
</dbReference>
<proteinExistence type="predicted"/>
<dbReference type="InterPro" id="IPR051262">
    <property type="entry name" value="SMP-30/CGR1_Lactonase"/>
</dbReference>
<dbReference type="Gene3D" id="2.120.10.30">
    <property type="entry name" value="TolB, C-terminal domain"/>
    <property type="match status" value="1"/>
</dbReference>
<dbReference type="Pfam" id="PF08450">
    <property type="entry name" value="SGL"/>
    <property type="match status" value="1"/>
</dbReference>
<dbReference type="PANTHER" id="PTHR47572">
    <property type="entry name" value="LIPOPROTEIN-RELATED"/>
    <property type="match status" value="1"/>
</dbReference>
<dbReference type="PANTHER" id="PTHR47572:SF4">
    <property type="entry name" value="LACTONASE DRP35"/>
    <property type="match status" value="1"/>
</dbReference>
<keyword evidence="1" id="KW-0378">Hydrolase</keyword>
<dbReference type="InterPro" id="IPR011042">
    <property type="entry name" value="6-blade_b-propeller_TolB-like"/>
</dbReference>
<feature type="chain" id="PRO_5034182435" description="SMP-30/Gluconolactonase/LRE-like region domain-containing protein" evidence="2">
    <location>
        <begin position="22"/>
        <end position="356"/>
    </location>
</feature>
<evidence type="ECO:0000313" key="4">
    <source>
        <dbReference type="EMBL" id="KAF7512117.1"/>
    </source>
</evidence>
<protein>
    <recommendedName>
        <fullName evidence="3">SMP-30/Gluconolactonase/LRE-like region domain-containing protein</fullName>
    </recommendedName>
</protein>
<evidence type="ECO:0000313" key="5">
    <source>
        <dbReference type="Proteomes" id="UP000606974"/>
    </source>
</evidence>
<dbReference type="SUPFAM" id="SSF63829">
    <property type="entry name" value="Calcium-dependent phosphotriesterase"/>
    <property type="match status" value="1"/>
</dbReference>
<sequence>MSILEAFVGLLIAASISLATAQQGNYPSDTVQTAEGVDLQLPPTAFGGGIEGAAVNARGDVFAVDYRAAGAGPGKAFGFFSETEGGTKSVLDLAANPIFNASTEGVANPPLISGARFLKDGRILIADANNSRVLSVKDARPSTFCANGAMLQPNDLALSVNIPEMIYLSGQNYTATTVAGQHGALWTCAGSTAIQFPPALLAQADVHRTNGIETSPCGKYLYLSSATNVAGNVTANRIYRFTIDTPTGNLVGQIPSLFHEFTGADAAIDIDGMRTDVNGNLYVTRNGQGKIVKLSPAGQPLMTINLPGMGGPSNLEFGGAEGKTLFAVGPCKANATIGCAAKFEGETVGKAFSLLQ</sequence>
<evidence type="ECO:0000259" key="3">
    <source>
        <dbReference type="Pfam" id="PF08450"/>
    </source>
</evidence>